<evidence type="ECO:0000313" key="4">
    <source>
        <dbReference type="Proteomes" id="UP001431209"/>
    </source>
</evidence>
<feature type="region of interest" description="Disordered" evidence="1">
    <location>
        <begin position="28"/>
        <end position="61"/>
    </location>
</feature>
<evidence type="ECO:0000313" key="3">
    <source>
        <dbReference type="EMBL" id="KAL0485188.1"/>
    </source>
</evidence>
<feature type="compositionally biased region" description="Basic and acidic residues" evidence="1">
    <location>
        <begin position="178"/>
        <end position="190"/>
    </location>
</feature>
<accession>A0AAW2Z7H4</accession>
<feature type="compositionally biased region" description="Basic and acidic residues" evidence="1">
    <location>
        <begin position="200"/>
        <end position="220"/>
    </location>
</feature>
<comment type="caution">
    <text evidence="3">The sequence shown here is derived from an EMBL/GenBank/DDBJ whole genome shotgun (WGS) entry which is preliminary data.</text>
</comment>
<feature type="transmembrane region" description="Helical" evidence="2">
    <location>
        <begin position="136"/>
        <end position="159"/>
    </location>
</feature>
<protein>
    <submittedName>
        <fullName evidence="3">Pde1c</fullName>
    </submittedName>
</protein>
<sequence length="220" mass="25148">MLSRQASLLTRTKFNKILFANKRSYTVPQNNNHKEQEDSDAKIKLEEGDQSKQTDQKETVSMPETMSIDGVEYLKKTNESGRSELLLDKQGRPINLFTFLTNNVATRGDPSLKLDERDPEEVARLLELGRKNAKKALLIATSINLGLALCIFLLVRFGFGIDTMDKFHAALRSIKGSPEPEPRDEDESKRPYLFSNLFERTPEPEQRKEQEQEAIDFSKN</sequence>
<keyword evidence="2" id="KW-0472">Membrane</keyword>
<evidence type="ECO:0000256" key="2">
    <source>
        <dbReference type="SAM" id="Phobius"/>
    </source>
</evidence>
<dbReference type="AlphaFoldDB" id="A0AAW2Z7H4"/>
<organism evidence="3 4">
    <name type="scientific">Acrasis kona</name>
    <dbReference type="NCBI Taxonomy" id="1008807"/>
    <lineage>
        <taxon>Eukaryota</taxon>
        <taxon>Discoba</taxon>
        <taxon>Heterolobosea</taxon>
        <taxon>Tetramitia</taxon>
        <taxon>Eutetramitia</taxon>
        <taxon>Acrasidae</taxon>
        <taxon>Acrasis</taxon>
    </lineage>
</organism>
<dbReference type="EMBL" id="JAOPGA020001113">
    <property type="protein sequence ID" value="KAL0485188.1"/>
    <property type="molecule type" value="Genomic_DNA"/>
</dbReference>
<keyword evidence="4" id="KW-1185">Reference proteome</keyword>
<name>A0AAW2Z7H4_9EUKA</name>
<keyword evidence="2" id="KW-0812">Transmembrane</keyword>
<feature type="compositionally biased region" description="Basic and acidic residues" evidence="1">
    <location>
        <begin position="32"/>
        <end position="58"/>
    </location>
</feature>
<reference evidence="3 4" key="1">
    <citation type="submission" date="2024-03" db="EMBL/GenBank/DDBJ databases">
        <title>The Acrasis kona genome and developmental transcriptomes reveal deep origins of eukaryotic multicellular pathways.</title>
        <authorList>
            <person name="Sheikh S."/>
            <person name="Fu C.-J."/>
            <person name="Brown M.W."/>
            <person name="Baldauf S.L."/>
        </authorList>
    </citation>
    <scope>NUCLEOTIDE SEQUENCE [LARGE SCALE GENOMIC DNA]</scope>
    <source>
        <strain evidence="3 4">ATCC MYA-3509</strain>
    </source>
</reference>
<gene>
    <name evidence="3" type="ORF">AKO1_004315</name>
</gene>
<proteinExistence type="predicted"/>
<keyword evidence="2" id="KW-1133">Transmembrane helix</keyword>
<feature type="region of interest" description="Disordered" evidence="1">
    <location>
        <begin position="174"/>
        <end position="220"/>
    </location>
</feature>
<dbReference type="Proteomes" id="UP001431209">
    <property type="component" value="Unassembled WGS sequence"/>
</dbReference>
<evidence type="ECO:0000256" key="1">
    <source>
        <dbReference type="SAM" id="MobiDB-lite"/>
    </source>
</evidence>